<comment type="caution">
    <text evidence="1">The sequence shown here is derived from an EMBL/GenBank/DDBJ whole genome shotgun (WGS) entry which is preliminary data.</text>
</comment>
<sequence>MELATTEFHPFVDYTLIPHFEDDIHLPYGSQQGVILQDDDSSDELEIEKEQILRAFHIRTIEKLPSLWNMEKVAAGLKNKKVEVTKRATKSNQPLKACFKCGKEGHLIKQCKQVNETNSSHSK</sequence>
<reference evidence="1 2" key="2">
    <citation type="journal article" date="2022" name="Mol. Ecol. Resour.">
        <title>The genomes of chicory, endive, great burdock and yacon provide insights into Asteraceae paleo-polyploidization history and plant inulin production.</title>
        <authorList>
            <person name="Fan W."/>
            <person name="Wang S."/>
            <person name="Wang H."/>
            <person name="Wang A."/>
            <person name="Jiang F."/>
            <person name="Liu H."/>
            <person name="Zhao H."/>
            <person name="Xu D."/>
            <person name="Zhang Y."/>
        </authorList>
    </citation>
    <scope>NUCLEOTIDE SEQUENCE [LARGE SCALE GENOMIC DNA]</scope>
    <source>
        <strain evidence="2">cv. Yunnan</strain>
        <tissue evidence="1">Leaves</tissue>
    </source>
</reference>
<accession>A0ACB9IJ41</accession>
<evidence type="ECO:0000313" key="1">
    <source>
        <dbReference type="EMBL" id="KAI3807496.1"/>
    </source>
</evidence>
<dbReference type="EMBL" id="CM042025">
    <property type="protein sequence ID" value="KAI3807496.1"/>
    <property type="molecule type" value="Genomic_DNA"/>
</dbReference>
<dbReference type="Proteomes" id="UP001056120">
    <property type="component" value="Linkage Group LG08"/>
</dbReference>
<reference evidence="2" key="1">
    <citation type="journal article" date="2022" name="Mol. Ecol. Resour.">
        <title>The genomes of chicory, endive, great burdock and yacon provide insights into Asteraceae palaeo-polyploidization history and plant inulin production.</title>
        <authorList>
            <person name="Fan W."/>
            <person name="Wang S."/>
            <person name="Wang H."/>
            <person name="Wang A."/>
            <person name="Jiang F."/>
            <person name="Liu H."/>
            <person name="Zhao H."/>
            <person name="Xu D."/>
            <person name="Zhang Y."/>
        </authorList>
    </citation>
    <scope>NUCLEOTIDE SEQUENCE [LARGE SCALE GENOMIC DNA]</scope>
    <source>
        <strain evidence="2">cv. Yunnan</strain>
    </source>
</reference>
<gene>
    <name evidence="1" type="ORF">L1987_23426</name>
</gene>
<organism evidence="1 2">
    <name type="scientific">Smallanthus sonchifolius</name>
    <dbReference type="NCBI Taxonomy" id="185202"/>
    <lineage>
        <taxon>Eukaryota</taxon>
        <taxon>Viridiplantae</taxon>
        <taxon>Streptophyta</taxon>
        <taxon>Embryophyta</taxon>
        <taxon>Tracheophyta</taxon>
        <taxon>Spermatophyta</taxon>
        <taxon>Magnoliopsida</taxon>
        <taxon>eudicotyledons</taxon>
        <taxon>Gunneridae</taxon>
        <taxon>Pentapetalae</taxon>
        <taxon>asterids</taxon>
        <taxon>campanulids</taxon>
        <taxon>Asterales</taxon>
        <taxon>Asteraceae</taxon>
        <taxon>Asteroideae</taxon>
        <taxon>Heliantheae alliance</taxon>
        <taxon>Millerieae</taxon>
        <taxon>Smallanthus</taxon>
    </lineage>
</organism>
<keyword evidence="2" id="KW-1185">Reference proteome</keyword>
<evidence type="ECO:0000313" key="2">
    <source>
        <dbReference type="Proteomes" id="UP001056120"/>
    </source>
</evidence>
<protein>
    <submittedName>
        <fullName evidence="1">Uncharacterized protein</fullName>
    </submittedName>
</protein>
<name>A0ACB9IJ41_9ASTR</name>
<proteinExistence type="predicted"/>